<keyword evidence="1" id="KW-0175">Coiled coil</keyword>
<dbReference type="AlphaFoldDB" id="X1HRB5"/>
<protein>
    <submittedName>
        <fullName evidence="2">Uncharacterized protein</fullName>
    </submittedName>
</protein>
<sequence length="291" mass="35403">YQNEWLIYVKKITDHNNAQYFKILSEEKDKLIAVKKEKDEEINMLRMEHEENIIDVEEEQKNKYKENYNKLIKEKTDIFDKIILRKCSTNRKELENIKEKSKRSEEEWSQKFSKIDEEKGKLYAMDFKKKKEEMNKIFNQKLARVIKEKEEQHTKDLNAFKEYEEKTHKILALKEEEMKMMCDKEKNIGEVNGCMKMQEAFRNKQYAEIRTNGCVQVITQLDINLICENEQNIIINLITERQGIERSLKRKREEIEKEMPQKRKEELKNNCTIKQNKNIFFIKHIYKILIF</sequence>
<dbReference type="EMBL" id="BARU01018712">
    <property type="protein sequence ID" value="GAH59595.1"/>
    <property type="molecule type" value="Genomic_DNA"/>
</dbReference>
<evidence type="ECO:0000313" key="2">
    <source>
        <dbReference type="EMBL" id="GAH59595.1"/>
    </source>
</evidence>
<organism evidence="2">
    <name type="scientific">marine sediment metagenome</name>
    <dbReference type="NCBI Taxonomy" id="412755"/>
    <lineage>
        <taxon>unclassified sequences</taxon>
        <taxon>metagenomes</taxon>
        <taxon>ecological metagenomes</taxon>
    </lineage>
</organism>
<accession>X1HRB5</accession>
<feature type="non-terminal residue" evidence="2">
    <location>
        <position position="291"/>
    </location>
</feature>
<feature type="non-terminal residue" evidence="2">
    <location>
        <position position="1"/>
    </location>
</feature>
<gene>
    <name evidence="2" type="ORF">S03H2_30897</name>
</gene>
<name>X1HRB5_9ZZZZ</name>
<evidence type="ECO:0000256" key="1">
    <source>
        <dbReference type="SAM" id="Coils"/>
    </source>
</evidence>
<comment type="caution">
    <text evidence="2">The sequence shown here is derived from an EMBL/GenBank/DDBJ whole genome shotgun (WGS) entry which is preliminary data.</text>
</comment>
<feature type="coiled-coil region" evidence="1">
    <location>
        <begin position="47"/>
        <end position="111"/>
    </location>
</feature>
<feature type="coiled-coil region" evidence="1">
    <location>
        <begin position="234"/>
        <end position="265"/>
    </location>
</feature>
<proteinExistence type="predicted"/>
<reference evidence="2" key="1">
    <citation type="journal article" date="2014" name="Front. Microbiol.">
        <title>High frequency of phylogenetically diverse reductive dehalogenase-homologous genes in deep subseafloor sedimentary metagenomes.</title>
        <authorList>
            <person name="Kawai M."/>
            <person name="Futagami T."/>
            <person name="Toyoda A."/>
            <person name="Takaki Y."/>
            <person name="Nishi S."/>
            <person name="Hori S."/>
            <person name="Arai W."/>
            <person name="Tsubouchi T."/>
            <person name="Morono Y."/>
            <person name="Uchiyama I."/>
            <person name="Ito T."/>
            <person name="Fujiyama A."/>
            <person name="Inagaki F."/>
            <person name="Takami H."/>
        </authorList>
    </citation>
    <scope>NUCLEOTIDE SEQUENCE</scope>
    <source>
        <strain evidence="2">Expedition CK06-06</strain>
    </source>
</reference>